<reference evidence="2" key="1">
    <citation type="submission" date="2019-10" db="EMBL/GenBank/DDBJ databases">
        <title>Draft genome sequence of Panacibacter sp. KCS-6.</title>
        <authorList>
            <person name="Yim K.J."/>
        </authorList>
    </citation>
    <scope>NUCLEOTIDE SEQUENCE</scope>
    <source>
        <strain evidence="2">KCS-6</strain>
    </source>
</reference>
<sequence length="236" mass="26512">MKKTIMVMAAVIMLTAANAQENRVTAKTISVNGSAQIEVVPDEIYVQVDLREYTRKNGDKIDINSIKNNFLAACKAMGLTDKDVTVQSYQGYDNNYWANRKNKKQNPDLKASISYWVKVDNINKLDALVDKLDDEATQNFFIAKATYSKMDEIRKEMKIAAVKAAKEKAIYLSQAIGEQLAGAITINEPVEMNNYPQPMYANTMMKVAYDNASPALDVDFKKIKIQFDVNVVFGLQ</sequence>
<dbReference type="Proteomes" id="UP000598971">
    <property type="component" value="Unassembled WGS sequence"/>
</dbReference>
<dbReference type="Gene3D" id="3.30.70.2970">
    <property type="entry name" value="Protein of unknown function (DUF541), domain 2"/>
    <property type="match status" value="1"/>
</dbReference>
<dbReference type="Pfam" id="PF04402">
    <property type="entry name" value="SIMPL"/>
    <property type="match status" value="1"/>
</dbReference>
<accession>A0A8J8JTC2</accession>
<keyword evidence="3" id="KW-1185">Reference proteome</keyword>
<feature type="chain" id="PRO_5035177968" evidence="1">
    <location>
        <begin position="20"/>
        <end position="236"/>
    </location>
</feature>
<evidence type="ECO:0000313" key="3">
    <source>
        <dbReference type="Proteomes" id="UP000598971"/>
    </source>
</evidence>
<dbReference type="AlphaFoldDB" id="A0A8J8JTC2"/>
<dbReference type="PANTHER" id="PTHR34387">
    <property type="entry name" value="SLR1258 PROTEIN"/>
    <property type="match status" value="1"/>
</dbReference>
<gene>
    <name evidence="2" type="ORF">GD597_20655</name>
</gene>
<evidence type="ECO:0000256" key="1">
    <source>
        <dbReference type="SAM" id="SignalP"/>
    </source>
</evidence>
<keyword evidence="1" id="KW-0732">Signal</keyword>
<dbReference type="Gene3D" id="3.30.110.170">
    <property type="entry name" value="Protein of unknown function (DUF541), domain 1"/>
    <property type="match status" value="1"/>
</dbReference>
<organism evidence="2 3">
    <name type="scientific">Limnovirga soli</name>
    <dbReference type="NCBI Taxonomy" id="2656915"/>
    <lineage>
        <taxon>Bacteria</taxon>
        <taxon>Pseudomonadati</taxon>
        <taxon>Bacteroidota</taxon>
        <taxon>Chitinophagia</taxon>
        <taxon>Chitinophagales</taxon>
        <taxon>Chitinophagaceae</taxon>
        <taxon>Limnovirga</taxon>
    </lineage>
</organism>
<feature type="signal peptide" evidence="1">
    <location>
        <begin position="1"/>
        <end position="19"/>
    </location>
</feature>
<dbReference type="RefSeq" id="WP_171609837.1">
    <property type="nucleotide sequence ID" value="NZ_WHPF01000020.1"/>
</dbReference>
<proteinExistence type="predicted"/>
<dbReference type="EMBL" id="WHPF01000020">
    <property type="protein sequence ID" value="NNV57887.1"/>
    <property type="molecule type" value="Genomic_DNA"/>
</dbReference>
<dbReference type="InterPro" id="IPR007497">
    <property type="entry name" value="SIMPL/DUF541"/>
</dbReference>
<name>A0A8J8JTC2_9BACT</name>
<dbReference type="InterPro" id="IPR052022">
    <property type="entry name" value="26kDa_periplasmic_antigen"/>
</dbReference>
<comment type="caution">
    <text evidence="2">The sequence shown here is derived from an EMBL/GenBank/DDBJ whole genome shotgun (WGS) entry which is preliminary data.</text>
</comment>
<dbReference type="PANTHER" id="PTHR34387:SF1">
    <property type="entry name" value="PERIPLASMIC IMMUNOGENIC PROTEIN"/>
    <property type="match status" value="1"/>
</dbReference>
<protein>
    <submittedName>
        <fullName evidence="2">DUF541 domain-containing protein</fullName>
    </submittedName>
</protein>
<evidence type="ECO:0000313" key="2">
    <source>
        <dbReference type="EMBL" id="NNV57887.1"/>
    </source>
</evidence>
<dbReference type="GO" id="GO:0006974">
    <property type="term" value="P:DNA damage response"/>
    <property type="evidence" value="ECO:0007669"/>
    <property type="project" value="TreeGrafter"/>
</dbReference>